<dbReference type="RefSeq" id="WP_081504102.1">
    <property type="nucleotide sequence ID" value="NZ_CAEG01000013.1"/>
</dbReference>
<name>A0A1H4FTU6_9BACT</name>
<keyword evidence="2" id="KW-0808">Transferase</keyword>
<dbReference type="GO" id="GO:0016301">
    <property type="term" value="F:kinase activity"/>
    <property type="evidence" value="ECO:0007669"/>
    <property type="project" value="UniProtKB-KW"/>
</dbReference>
<evidence type="ECO:0000259" key="1">
    <source>
        <dbReference type="Pfam" id="PF02518"/>
    </source>
</evidence>
<dbReference type="EMBL" id="FNRI01000013">
    <property type="protein sequence ID" value="SEB00773.1"/>
    <property type="molecule type" value="Genomic_DNA"/>
</dbReference>
<dbReference type="Proteomes" id="UP000183253">
    <property type="component" value="Unassembled WGS sequence"/>
</dbReference>
<dbReference type="Pfam" id="PF02518">
    <property type="entry name" value="HATPase_c"/>
    <property type="match status" value="1"/>
</dbReference>
<sequence length="306" mass="34697">MKIYYTPSILCKDGISAFLWEIQDIFSKHNAALKNVGLELIRTRKIDIAGILLLYKFMDYSLKHSIFDKPIIHIDNTYIASAVQDYGCSDLIYSLIKGIRLKDKDYKNLKLAQTRNFIIAPQALLRGDDLNVALSTKYMPNIKAYYQEERTVSMIFHCFSEIVLNFWTHAIDDEKSIIMAKGNKNGIEIACADNGCGIISSLAPIFPRMSNDKILKSAFKKNVTSKVQSNHMGCGLWMVKEISMKAGGEIIVFTEGKMIRLKNNQIRVGNTGYWKGTIFYIYLPTKNPATPSDILSYNQDLSKIFA</sequence>
<protein>
    <submittedName>
        <fullName evidence="2">Histidine kinase-, DNA gyrase B-, and HSP90-like ATPase</fullName>
    </submittedName>
</protein>
<reference evidence="2 3" key="1">
    <citation type="submission" date="2016-10" db="EMBL/GenBank/DDBJ databases">
        <authorList>
            <person name="de Groot N.N."/>
        </authorList>
    </citation>
    <scope>NUCLEOTIDE SEQUENCE [LARGE SCALE GENOMIC DNA]</scope>
    <source>
        <strain evidence="2 3">DSM 25383</strain>
    </source>
</reference>
<dbReference type="InterPro" id="IPR003594">
    <property type="entry name" value="HATPase_dom"/>
</dbReference>
<dbReference type="InterPro" id="IPR036890">
    <property type="entry name" value="HATPase_C_sf"/>
</dbReference>
<dbReference type="SUPFAM" id="SSF55874">
    <property type="entry name" value="ATPase domain of HSP90 chaperone/DNA topoisomerase II/histidine kinase"/>
    <property type="match status" value="1"/>
</dbReference>
<keyword evidence="2" id="KW-0418">Kinase</keyword>
<accession>A0A1H4FTU6</accession>
<evidence type="ECO:0000313" key="3">
    <source>
        <dbReference type="Proteomes" id="UP000183253"/>
    </source>
</evidence>
<organism evidence="2 3">
    <name type="scientific">Alistipes timonensis JC136</name>
    <dbReference type="NCBI Taxonomy" id="1033731"/>
    <lineage>
        <taxon>Bacteria</taxon>
        <taxon>Pseudomonadati</taxon>
        <taxon>Bacteroidota</taxon>
        <taxon>Bacteroidia</taxon>
        <taxon>Bacteroidales</taxon>
        <taxon>Rikenellaceae</taxon>
        <taxon>Alistipes</taxon>
    </lineage>
</organism>
<dbReference type="Gene3D" id="3.30.565.10">
    <property type="entry name" value="Histidine kinase-like ATPase, C-terminal domain"/>
    <property type="match status" value="1"/>
</dbReference>
<evidence type="ECO:0000313" key="2">
    <source>
        <dbReference type="EMBL" id="SEB00773.1"/>
    </source>
</evidence>
<keyword evidence="3" id="KW-1185">Reference proteome</keyword>
<feature type="domain" description="Histidine kinase/HSP90-like ATPase" evidence="1">
    <location>
        <begin position="155"/>
        <end position="286"/>
    </location>
</feature>
<gene>
    <name evidence="2" type="ORF">SAMN05444145_1133</name>
</gene>
<dbReference type="OrthoDB" id="1100596at2"/>
<dbReference type="AlphaFoldDB" id="A0A1H4FTU6"/>
<proteinExistence type="predicted"/>